<proteinExistence type="predicted"/>
<protein>
    <submittedName>
        <fullName evidence="1">Uncharacterized protein</fullName>
    </submittedName>
</protein>
<gene>
    <name evidence="1" type="ORF">PHYSODRAFT_257822</name>
</gene>
<reference evidence="1 2" key="1">
    <citation type="journal article" date="2006" name="Science">
        <title>Phytophthora genome sequences uncover evolutionary origins and mechanisms of pathogenesis.</title>
        <authorList>
            <person name="Tyler B.M."/>
            <person name="Tripathy S."/>
            <person name="Zhang X."/>
            <person name="Dehal P."/>
            <person name="Jiang R.H."/>
            <person name="Aerts A."/>
            <person name="Arredondo F.D."/>
            <person name="Baxter L."/>
            <person name="Bensasson D."/>
            <person name="Beynon J.L."/>
            <person name="Chapman J."/>
            <person name="Damasceno C.M."/>
            <person name="Dorrance A.E."/>
            <person name="Dou D."/>
            <person name="Dickerman A.W."/>
            <person name="Dubchak I.L."/>
            <person name="Garbelotto M."/>
            <person name="Gijzen M."/>
            <person name="Gordon S.G."/>
            <person name="Govers F."/>
            <person name="Grunwald N.J."/>
            <person name="Huang W."/>
            <person name="Ivors K.L."/>
            <person name="Jones R.W."/>
            <person name="Kamoun S."/>
            <person name="Krampis K."/>
            <person name="Lamour K.H."/>
            <person name="Lee M.K."/>
            <person name="McDonald W.H."/>
            <person name="Medina M."/>
            <person name="Meijer H.J."/>
            <person name="Nordberg E.K."/>
            <person name="Maclean D.J."/>
            <person name="Ospina-Giraldo M.D."/>
            <person name="Morris P.F."/>
            <person name="Phuntumart V."/>
            <person name="Putnam N.H."/>
            <person name="Rash S."/>
            <person name="Rose J.K."/>
            <person name="Sakihama Y."/>
            <person name="Salamov A.A."/>
            <person name="Savidor A."/>
            <person name="Scheuring C.F."/>
            <person name="Smith B.M."/>
            <person name="Sobral B.W."/>
            <person name="Terry A."/>
            <person name="Torto-Alalibo T.A."/>
            <person name="Win J."/>
            <person name="Xu Z."/>
            <person name="Zhang H."/>
            <person name="Grigoriev I.V."/>
            <person name="Rokhsar D.S."/>
            <person name="Boore J.L."/>
        </authorList>
    </citation>
    <scope>NUCLEOTIDE SEQUENCE [LARGE SCALE GENOMIC DNA]</scope>
    <source>
        <strain evidence="1 2">P6497</strain>
    </source>
</reference>
<name>G4YUQ1_PHYSP</name>
<dbReference type="Proteomes" id="UP000002640">
    <property type="component" value="Unassembled WGS sequence"/>
</dbReference>
<organism evidence="1 2">
    <name type="scientific">Phytophthora sojae (strain P6497)</name>
    <name type="common">Soybean stem and root rot agent</name>
    <name type="synonym">Phytophthora megasperma f. sp. glycines</name>
    <dbReference type="NCBI Taxonomy" id="1094619"/>
    <lineage>
        <taxon>Eukaryota</taxon>
        <taxon>Sar</taxon>
        <taxon>Stramenopiles</taxon>
        <taxon>Oomycota</taxon>
        <taxon>Peronosporomycetes</taxon>
        <taxon>Peronosporales</taxon>
        <taxon>Peronosporaceae</taxon>
        <taxon>Phytophthora</taxon>
    </lineage>
</organism>
<dbReference type="RefSeq" id="XP_009520794.1">
    <property type="nucleotide sequence ID" value="XM_009522499.1"/>
</dbReference>
<sequence>MQNVSSDQQPSSRPRYFITPGIQEEVAGAVFNVLDGESNDRVGMGVFFSGRLADEQQAAGSRVRVVDKDDQEMVLRVVACDPAEDVDCAILELPMGQEGRPFLAPWEGDAALLTGRIDFVLASTIRGQLCFSEAPISVTTIEEARMQKSGESLRDTKPSQADGYAQLCCGVLMSEVTKMLDSVSQTERS</sequence>
<dbReference type="InParanoid" id="G4YUQ1"/>
<dbReference type="KEGG" id="psoj:PHYSODRAFT_257822"/>
<keyword evidence="2" id="KW-1185">Reference proteome</keyword>
<dbReference type="AlphaFoldDB" id="G4YUQ1"/>
<dbReference type="GeneID" id="20638904"/>
<accession>G4YUQ1</accession>
<evidence type="ECO:0000313" key="2">
    <source>
        <dbReference type="Proteomes" id="UP000002640"/>
    </source>
</evidence>
<evidence type="ECO:0000313" key="1">
    <source>
        <dbReference type="EMBL" id="EGZ25506.1"/>
    </source>
</evidence>
<dbReference type="EMBL" id="JH159152">
    <property type="protein sequence ID" value="EGZ25506.1"/>
    <property type="molecule type" value="Genomic_DNA"/>
</dbReference>